<evidence type="ECO:0000313" key="5">
    <source>
        <dbReference type="Proteomes" id="UP000293172"/>
    </source>
</evidence>
<evidence type="ECO:0000313" key="3">
    <source>
        <dbReference type="EMBL" id="TBV02999.1"/>
    </source>
</evidence>
<gene>
    <name evidence="3" type="ORF">DNK34_17240</name>
    <name evidence="2" type="ORF">DNK44_12575</name>
</gene>
<protein>
    <submittedName>
        <fullName evidence="2">Xylose isomerase</fullName>
    </submittedName>
</protein>
<dbReference type="InterPro" id="IPR036237">
    <property type="entry name" value="Xyl_isomerase-like_sf"/>
</dbReference>
<dbReference type="Proteomes" id="UP000291334">
    <property type="component" value="Unassembled WGS sequence"/>
</dbReference>
<organism evidence="2 5">
    <name type="scientific">Phytopseudomonas dryadis</name>
    <dbReference type="NCBI Taxonomy" id="2487520"/>
    <lineage>
        <taxon>Bacteria</taxon>
        <taxon>Pseudomonadati</taxon>
        <taxon>Pseudomonadota</taxon>
        <taxon>Gammaproteobacteria</taxon>
        <taxon>Pseudomonadales</taxon>
        <taxon>Pseudomonadaceae</taxon>
        <taxon>Phytopseudomonas</taxon>
    </lineage>
</organism>
<dbReference type="Pfam" id="PF01261">
    <property type="entry name" value="AP_endonuc_2"/>
    <property type="match status" value="1"/>
</dbReference>
<dbReference type="InterPro" id="IPR013022">
    <property type="entry name" value="Xyl_isomerase-like_TIM-brl"/>
</dbReference>
<evidence type="ECO:0000259" key="1">
    <source>
        <dbReference type="Pfam" id="PF01261"/>
    </source>
</evidence>
<evidence type="ECO:0000313" key="4">
    <source>
        <dbReference type="Proteomes" id="UP000291334"/>
    </source>
</evidence>
<evidence type="ECO:0000313" key="2">
    <source>
        <dbReference type="EMBL" id="TBU92589.1"/>
    </source>
</evidence>
<dbReference type="GO" id="GO:0016853">
    <property type="term" value="F:isomerase activity"/>
    <property type="evidence" value="ECO:0007669"/>
    <property type="project" value="UniProtKB-KW"/>
</dbReference>
<dbReference type="RefSeq" id="WP_131175590.1">
    <property type="nucleotide sequence ID" value="NZ_QJUL01000015.1"/>
</dbReference>
<dbReference type="Proteomes" id="UP000293172">
    <property type="component" value="Unassembled WGS sequence"/>
</dbReference>
<comment type="caution">
    <text evidence="2">The sequence shown here is derived from an EMBL/GenBank/DDBJ whole genome shotgun (WGS) entry which is preliminary data.</text>
</comment>
<sequence length="285" mass="31730">MQFKLFKTFWGFSGSPQEAAHEAREAGFDGLEAPAPTTSAALDGFAAALAEHGLDYIAEICTAGSYVPDRHATPAEHLADLERKIVGALPLGPRFCNVMAGCDAWPLVVQYEFFARALEVADRHAVTLSFETHRSRSLFTPWVTEAVLQRVPQLLLTVDISHWVVVSERLLDDDWELLLGIAERAHHIHGRIGYPQGPQVPHPAAPEYADCLAFHQRFWAAVWAAQRRRGYAVSSMTPEFGPDGYLHTLPFTDQPVADLWQINRWVGDCERAHFQRCAAPVALSH</sequence>
<proteinExistence type="predicted"/>
<dbReference type="SUPFAM" id="SSF51658">
    <property type="entry name" value="Xylose isomerase-like"/>
    <property type="match status" value="1"/>
</dbReference>
<keyword evidence="4" id="KW-1185">Reference proteome</keyword>
<dbReference type="EMBL" id="QJUM01000021">
    <property type="protein sequence ID" value="TBV02999.1"/>
    <property type="molecule type" value="Genomic_DNA"/>
</dbReference>
<dbReference type="OrthoDB" id="2555274at2"/>
<reference evidence="4 5" key="1">
    <citation type="submission" date="2018-06" db="EMBL/GenBank/DDBJ databases">
        <title>Three novel Pseudomonas species isolated from symptomatic oak.</title>
        <authorList>
            <person name="Bueno-Gonzalez V."/>
            <person name="Brady C."/>
        </authorList>
    </citation>
    <scope>NUCLEOTIDE SEQUENCE [LARGE SCALE GENOMIC DNA]</scope>
    <source>
        <strain evidence="3 4">P26B</strain>
        <strain evidence="2 5">P6B</strain>
    </source>
</reference>
<dbReference type="Gene3D" id="3.20.20.150">
    <property type="entry name" value="Divalent-metal-dependent TIM barrel enzymes"/>
    <property type="match status" value="1"/>
</dbReference>
<dbReference type="AlphaFoldDB" id="A0A4V2KC86"/>
<accession>A0A4V2KC86</accession>
<name>A0A4V2KC86_9GAMM</name>
<dbReference type="EMBL" id="QJUL01000015">
    <property type="protein sequence ID" value="TBU92589.1"/>
    <property type="molecule type" value="Genomic_DNA"/>
</dbReference>
<keyword evidence="2" id="KW-0413">Isomerase</keyword>
<feature type="domain" description="Xylose isomerase-like TIM barrel" evidence="1">
    <location>
        <begin position="22"/>
        <end position="189"/>
    </location>
</feature>